<proteinExistence type="predicted"/>
<dbReference type="Pfam" id="PF16243">
    <property type="entry name" value="Sm_like"/>
    <property type="match status" value="1"/>
</dbReference>
<dbReference type="InterPro" id="IPR032600">
    <property type="entry name" value="Sm-like_dom"/>
</dbReference>
<accession>R9S5C1</accession>
<evidence type="ECO:0000259" key="1">
    <source>
        <dbReference type="Pfam" id="PF16243"/>
    </source>
</evidence>
<keyword evidence="3" id="KW-1185">Reference proteome</keyword>
<dbReference type="Gene3D" id="2.30.30.100">
    <property type="match status" value="1"/>
</dbReference>
<dbReference type="RefSeq" id="YP_008129961.1">
    <property type="nucleotide sequence ID" value="NC_021559.1"/>
</dbReference>
<evidence type="ECO:0000313" key="2">
    <source>
        <dbReference type="EMBL" id="AGN11972.1"/>
    </source>
</evidence>
<evidence type="ECO:0000313" key="3">
    <source>
        <dbReference type="Proteomes" id="UP000201670"/>
    </source>
</evidence>
<reference evidence="2 3" key="1">
    <citation type="submission" date="2010-10" db="EMBL/GenBank/DDBJ databases">
        <title>The Genome Sequence of Prochlorococcus phage P-SSM3.</title>
        <authorList>
            <consortium name="The Broad Institute Genome Sequencing Platform"/>
            <person name="Henn M.R."/>
            <person name="Sullivan M.S."/>
            <person name="Osburne M.S."/>
            <person name="Levin J."/>
            <person name="Malboeuf C."/>
            <person name="Casali M."/>
            <person name="Russ C."/>
            <person name="Lennon N."/>
            <person name="Chapman S.B."/>
            <person name="Erlich R."/>
            <person name="Young S.K."/>
            <person name="Yandava C."/>
            <person name="Zeng Q."/>
            <person name="Alvarado L."/>
            <person name="Anderson S."/>
            <person name="Berlin A."/>
            <person name="Chen Z."/>
            <person name="Freedman E."/>
            <person name="Gellesch M."/>
            <person name="Goldberg J."/>
            <person name="Green L."/>
            <person name="Griggs A."/>
            <person name="Gujja S."/>
            <person name="Heilman E.R."/>
            <person name="Heiman D."/>
            <person name="Hollinger A."/>
            <person name="Howarth C."/>
            <person name="Larson L."/>
            <person name="Mehta T."/>
            <person name="Pearson M."/>
            <person name="Roberts A."/>
            <person name="Ryan E."/>
            <person name="Saif S."/>
            <person name="Shea T."/>
            <person name="Shenoy N."/>
            <person name="Sisk P."/>
            <person name="Stolte C."/>
            <person name="Sykes S."/>
            <person name="White J."/>
            <person name="Yu Q."/>
            <person name="Coleman M.L."/>
            <person name="Huang K.H."/>
            <person name="Weigele P.R."/>
            <person name="DeFrancesco A.S."/>
            <person name="Kern S.E."/>
            <person name="Thompson L.R."/>
            <person name="Fu R."/>
            <person name="Hombeck B."/>
            <person name="Chisholm S.W."/>
            <person name="Haas B."/>
            <person name="Nusbaum C."/>
            <person name="Birren B."/>
        </authorList>
    </citation>
    <scope>NUCLEOTIDE SEQUENCE [LARGE SCALE GENOMIC DNA]</scope>
    <source>
        <strain evidence="2 3">P-SSM3</strain>
    </source>
</reference>
<organism evidence="2 3">
    <name type="scientific">Prochlorococcus phage P-SSM3</name>
    <dbReference type="NCBI Taxonomy" id="536453"/>
    <lineage>
        <taxon>Viruses</taxon>
        <taxon>Duplodnaviria</taxon>
        <taxon>Heunggongvirae</taxon>
        <taxon>Uroviricota</taxon>
        <taxon>Caudoviricetes</taxon>
        <taxon>Pantevenvirales</taxon>
        <taxon>Kyanoviridae</taxon>
        <taxon>Ronodorvirus</taxon>
        <taxon>Ronodorvirus pssm3</taxon>
    </lineage>
</organism>
<dbReference type="KEGG" id="vg:15956711"/>
<gene>
    <name evidence="2" type="ORF">PRAG_00030</name>
</gene>
<sequence length="144" mass="16601">MISYAKHEEEFHGVIKLVSGEEILGKAVLTDDHGESLCFIQNPVAVQMIERDLEGNRLGRGIGFSKWMQLSDEDFYVIREKDILTISAMSKECIFMYESYLKGETTDSRNEKMEQEPSKHLGYLGSIDQARRLFEKIYINPSKE</sequence>
<dbReference type="Proteomes" id="UP000201670">
    <property type="component" value="Segment"/>
</dbReference>
<dbReference type="GeneID" id="15956711"/>
<protein>
    <recommendedName>
        <fullName evidence="1">Sm-like domain-containing protein</fullName>
    </recommendedName>
</protein>
<name>R9S5C1_9CAUD</name>
<dbReference type="EMBL" id="HQ337021">
    <property type="protein sequence ID" value="AGN11972.1"/>
    <property type="molecule type" value="Genomic_DNA"/>
</dbReference>
<feature type="domain" description="Sm-like" evidence="1">
    <location>
        <begin position="14"/>
        <end position="98"/>
    </location>
</feature>